<evidence type="ECO:0000313" key="1">
    <source>
        <dbReference type="EMBL" id="EEF49120.1"/>
    </source>
</evidence>
<evidence type="ECO:0000313" key="2">
    <source>
        <dbReference type="Proteomes" id="UP000008311"/>
    </source>
</evidence>
<dbReference type="EMBL" id="EQ973780">
    <property type="protein sequence ID" value="EEF49120.1"/>
    <property type="molecule type" value="Genomic_DNA"/>
</dbReference>
<sequence length="77" mass="8995">MKSKPLPRGVVSRSLEQPTIKGSPVMALEDQGWMKPLIEWLEEGKRYATHPWLQNGIEKEAYIVLRDTYNEIWEPTK</sequence>
<dbReference type="Proteomes" id="UP000008311">
    <property type="component" value="Unassembled WGS sequence"/>
</dbReference>
<protein>
    <submittedName>
        <fullName evidence="1">Uncharacterized protein</fullName>
    </submittedName>
</protein>
<dbReference type="InParanoid" id="B9RHN3"/>
<accession>B9RHN3</accession>
<proteinExistence type="predicted"/>
<keyword evidence="2" id="KW-1185">Reference proteome</keyword>
<gene>
    <name evidence="1" type="ORF">RCOM_1763040</name>
</gene>
<name>B9RHN3_RICCO</name>
<reference evidence="2" key="1">
    <citation type="journal article" date="2010" name="Nat. Biotechnol.">
        <title>Draft genome sequence of the oilseed species Ricinus communis.</title>
        <authorList>
            <person name="Chan A.P."/>
            <person name="Crabtree J."/>
            <person name="Zhao Q."/>
            <person name="Lorenzi H."/>
            <person name="Orvis J."/>
            <person name="Puiu D."/>
            <person name="Melake-Berhan A."/>
            <person name="Jones K.M."/>
            <person name="Redman J."/>
            <person name="Chen G."/>
            <person name="Cahoon E.B."/>
            <person name="Gedil M."/>
            <person name="Stanke M."/>
            <person name="Haas B.J."/>
            <person name="Wortman J.R."/>
            <person name="Fraser-Liggett C.M."/>
            <person name="Ravel J."/>
            <person name="Rabinowicz P.D."/>
        </authorList>
    </citation>
    <scope>NUCLEOTIDE SEQUENCE [LARGE SCALE GENOMIC DNA]</scope>
    <source>
        <strain evidence="2">cv. Hale</strain>
    </source>
</reference>
<dbReference type="AlphaFoldDB" id="B9RHN3"/>
<organism evidence="1 2">
    <name type="scientific">Ricinus communis</name>
    <name type="common">Castor bean</name>
    <dbReference type="NCBI Taxonomy" id="3988"/>
    <lineage>
        <taxon>Eukaryota</taxon>
        <taxon>Viridiplantae</taxon>
        <taxon>Streptophyta</taxon>
        <taxon>Embryophyta</taxon>
        <taxon>Tracheophyta</taxon>
        <taxon>Spermatophyta</taxon>
        <taxon>Magnoliopsida</taxon>
        <taxon>eudicotyledons</taxon>
        <taxon>Gunneridae</taxon>
        <taxon>Pentapetalae</taxon>
        <taxon>rosids</taxon>
        <taxon>fabids</taxon>
        <taxon>Malpighiales</taxon>
        <taxon>Euphorbiaceae</taxon>
        <taxon>Acalyphoideae</taxon>
        <taxon>Acalypheae</taxon>
        <taxon>Ricinus</taxon>
    </lineage>
</organism>